<organism evidence="2 3">
    <name type="scientific">Lysobacter hankyongensis</name>
    <dbReference type="NCBI Taxonomy" id="1176535"/>
    <lineage>
        <taxon>Bacteria</taxon>
        <taxon>Pseudomonadati</taxon>
        <taxon>Pseudomonadota</taxon>
        <taxon>Gammaproteobacteria</taxon>
        <taxon>Lysobacterales</taxon>
        <taxon>Lysobacteraceae</taxon>
        <taxon>Lysobacter</taxon>
    </lineage>
</organism>
<dbReference type="EMBL" id="BAABJE010000001">
    <property type="protein sequence ID" value="GAA4781099.1"/>
    <property type="molecule type" value="Genomic_DNA"/>
</dbReference>
<evidence type="ECO:0008006" key="4">
    <source>
        <dbReference type="Google" id="ProtNLM"/>
    </source>
</evidence>
<reference evidence="3" key="1">
    <citation type="journal article" date="2019" name="Int. J. Syst. Evol. Microbiol.">
        <title>The Global Catalogue of Microorganisms (GCM) 10K type strain sequencing project: providing services to taxonomists for standard genome sequencing and annotation.</title>
        <authorList>
            <consortium name="The Broad Institute Genomics Platform"/>
            <consortium name="The Broad Institute Genome Sequencing Center for Infectious Disease"/>
            <person name="Wu L."/>
            <person name="Ma J."/>
        </authorList>
    </citation>
    <scope>NUCLEOTIDE SEQUENCE [LARGE SCALE GENOMIC DNA]</scope>
    <source>
        <strain evidence="3">JCM 18204</strain>
    </source>
</reference>
<protein>
    <recommendedName>
        <fullName evidence="4">Glycoside hydrolase family 5 domain-containing protein</fullName>
    </recommendedName>
</protein>
<accession>A0ABP9AGE9</accession>
<dbReference type="Proteomes" id="UP001499959">
    <property type="component" value="Unassembled WGS sequence"/>
</dbReference>
<name>A0ABP9AGE9_9GAMM</name>
<sequence>MTPRISRPLAFAAAIALSASFAASGAPLPRIKARSASPAGEFYKASTNARFVPHGYNYIKLVDIATCTQQHATFNVNLYNASAAESFLAQMQYDGYNVVRVFINPGDDYYGANCQQSTGKYGIAGPKTSTSLYAPYVANFADFVSRAKARGIYVIPVLSFLPQNAKYIGIANANTLPNIEDLNAYFMSPGFVQAKATYARDFVQALSAYSGGELLSAIFAWELENEVFVLWQKKPFSLTSGIVQTADTLSYDMAIPAQRQQAVDANVVNWANQSAAAIRQVDPQAMVAASVFTFAAVGRTGPNGVQPGGNPDLPYYPARPITLRLYSTLDYTDIHTYPLGSGYTLSADLNTSEFAAMNKTTRPLFMGEFGAFKSQFPSIIPAANAMGAHRDSAYAMGFAGSLFWTWDTLVQNHMWHGSEQSGAINGVLAFPKY</sequence>
<feature type="chain" id="PRO_5045117506" description="Glycoside hydrolase family 5 domain-containing protein" evidence="1">
    <location>
        <begin position="26"/>
        <end position="433"/>
    </location>
</feature>
<dbReference type="SUPFAM" id="SSF51445">
    <property type="entry name" value="(Trans)glycosidases"/>
    <property type="match status" value="1"/>
</dbReference>
<evidence type="ECO:0000256" key="1">
    <source>
        <dbReference type="SAM" id="SignalP"/>
    </source>
</evidence>
<dbReference type="Gene3D" id="3.20.20.80">
    <property type="entry name" value="Glycosidases"/>
    <property type="match status" value="1"/>
</dbReference>
<evidence type="ECO:0000313" key="2">
    <source>
        <dbReference type="EMBL" id="GAA4781099.1"/>
    </source>
</evidence>
<feature type="signal peptide" evidence="1">
    <location>
        <begin position="1"/>
        <end position="25"/>
    </location>
</feature>
<keyword evidence="3" id="KW-1185">Reference proteome</keyword>
<proteinExistence type="predicted"/>
<comment type="caution">
    <text evidence="2">The sequence shown here is derived from an EMBL/GenBank/DDBJ whole genome shotgun (WGS) entry which is preliminary data.</text>
</comment>
<dbReference type="RefSeq" id="WP_345301364.1">
    <property type="nucleotide sequence ID" value="NZ_BAABJE010000001.1"/>
</dbReference>
<dbReference type="InterPro" id="IPR017853">
    <property type="entry name" value="GH"/>
</dbReference>
<gene>
    <name evidence="2" type="ORF">GCM10023307_01530</name>
</gene>
<keyword evidence="1" id="KW-0732">Signal</keyword>
<evidence type="ECO:0000313" key="3">
    <source>
        <dbReference type="Proteomes" id="UP001499959"/>
    </source>
</evidence>